<keyword evidence="9" id="KW-1185">Reference proteome</keyword>
<dbReference type="InterPro" id="IPR052337">
    <property type="entry name" value="SAT4-like"/>
</dbReference>
<dbReference type="InterPro" id="IPR049326">
    <property type="entry name" value="Rhodopsin_dom_fungi"/>
</dbReference>
<feature type="transmembrane region" description="Helical" evidence="6">
    <location>
        <begin position="205"/>
        <end position="227"/>
    </location>
</feature>
<feature type="transmembrane region" description="Helical" evidence="6">
    <location>
        <begin position="277"/>
        <end position="298"/>
    </location>
</feature>
<evidence type="ECO:0000313" key="9">
    <source>
        <dbReference type="Proteomes" id="UP000309340"/>
    </source>
</evidence>
<keyword evidence="2 6" id="KW-0812">Transmembrane</keyword>
<feature type="transmembrane region" description="Helical" evidence="6">
    <location>
        <begin position="107"/>
        <end position="133"/>
    </location>
</feature>
<gene>
    <name evidence="8" type="ORF">B0A55_07756</name>
</gene>
<reference evidence="8 9" key="1">
    <citation type="submission" date="2017-03" db="EMBL/GenBank/DDBJ databases">
        <title>Genomes of endolithic fungi from Antarctica.</title>
        <authorList>
            <person name="Coleine C."/>
            <person name="Masonjones S."/>
            <person name="Stajich J.E."/>
        </authorList>
    </citation>
    <scope>NUCLEOTIDE SEQUENCE [LARGE SCALE GENOMIC DNA]</scope>
    <source>
        <strain evidence="8 9">CCFEE 5184</strain>
    </source>
</reference>
<protein>
    <recommendedName>
        <fullName evidence="7">Rhodopsin domain-containing protein</fullName>
    </recommendedName>
</protein>
<proteinExistence type="inferred from homology"/>
<comment type="subcellular location">
    <subcellularLocation>
        <location evidence="1">Membrane</location>
        <topology evidence="1">Multi-pass membrane protein</topology>
    </subcellularLocation>
</comment>
<organism evidence="8 9">
    <name type="scientific">Friedmanniomyces simplex</name>
    <dbReference type="NCBI Taxonomy" id="329884"/>
    <lineage>
        <taxon>Eukaryota</taxon>
        <taxon>Fungi</taxon>
        <taxon>Dikarya</taxon>
        <taxon>Ascomycota</taxon>
        <taxon>Pezizomycotina</taxon>
        <taxon>Dothideomycetes</taxon>
        <taxon>Dothideomycetidae</taxon>
        <taxon>Mycosphaerellales</taxon>
        <taxon>Teratosphaeriaceae</taxon>
        <taxon>Friedmanniomyces</taxon>
    </lineage>
</organism>
<dbReference type="Pfam" id="PF20684">
    <property type="entry name" value="Fung_rhodopsin"/>
    <property type="match status" value="1"/>
</dbReference>
<keyword evidence="4 6" id="KW-0472">Membrane</keyword>
<name>A0A4V5NG34_9PEZI</name>
<dbReference type="OrthoDB" id="3934549at2759"/>
<comment type="caution">
    <text evidence="8">The sequence shown here is derived from an EMBL/GenBank/DDBJ whole genome shotgun (WGS) entry which is preliminary data.</text>
</comment>
<dbReference type="PANTHER" id="PTHR33048:SF146">
    <property type="entry name" value="INTEGRAL MEMBRANE PROTEIN"/>
    <property type="match status" value="1"/>
</dbReference>
<feature type="transmembrane region" description="Helical" evidence="6">
    <location>
        <begin position="34"/>
        <end position="52"/>
    </location>
</feature>
<evidence type="ECO:0000256" key="3">
    <source>
        <dbReference type="ARBA" id="ARBA00022989"/>
    </source>
</evidence>
<dbReference type="PANTHER" id="PTHR33048">
    <property type="entry name" value="PTH11-LIKE INTEGRAL MEMBRANE PROTEIN (AFU_ORTHOLOGUE AFUA_5G11245)"/>
    <property type="match status" value="1"/>
</dbReference>
<keyword evidence="3 6" id="KW-1133">Transmembrane helix</keyword>
<comment type="similarity">
    <text evidence="5">Belongs to the SAT4 family.</text>
</comment>
<feature type="transmembrane region" description="Helical" evidence="6">
    <location>
        <begin position="239"/>
        <end position="257"/>
    </location>
</feature>
<dbReference type="EMBL" id="NAJQ01000304">
    <property type="protein sequence ID" value="TKA72549.1"/>
    <property type="molecule type" value="Genomic_DNA"/>
</dbReference>
<dbReference type="AlphaFoldDB" id="A0A4V5NG34"/>
<evidence type="ECO:0000259" key="7">
    <source>
        <dbReference type="Pfam" id="PF20684"/>
    </source>
</evidence>
<feature type="transmembrane region" description="Helical" evidence="6">
    <location>
        <begin position="64"/>
        <end position="87"/>
    </location>
</feature>
<feature type="domain" description="Rhodopsin" evidence="7">
    <location>
        <begin position="48"/>
        <end position="303"/>
    </location>
</feature>
<evidence type="ECO:0000256" key="5">
    <source>
        <dbReference type="ARBA" id="ARBA00038359"/>
    </source>
</evidence>
<sequence length="399" mass="44036">MSEAVTVAASAALATATQNPTYSNTNGGPILVKVVWILLTISAIVIFARLYTKLRKTHRLYWDDVLITLAWVFGCVHASQITWAVHYGLGRHMLSLTAEQREQVLRIGAWSLLCGFLSPMAGRVGFGVTILCLAGTDSRVKKWPIWLFIAGQFIVNISAVIVFYSQCGSDVGLVWSAMAHPENAAKYHAKCLNRMSLSAKLQTDYGYFQGSFNTLTDVFLTALPAILIGHTKLSKKTKIGLACLLCLSVLAMIASIVKTYEARALSEIIDYTHDLCAYVIWISIELNVVMIGSSIPLVRPLFVRSGRRRAAQQKLQKWDRSTLGSFMSRKGPRANLSRVDSAERIMSQCPIPMENLEESGIQVTREVMITYENTDRPFVHAALVGLVDGGIANPNLIPR</sequence>
<dbReference type="STRING" id="329884.A0A4V5NG34"/>
<feature type="transmembrane region" description="Helical" evidence="6">
    <location>
        <begin position="145"/>
        <end position="165"/>
    </location>
</feature>
<evidence type="ECO:0000256" key="4">
    <source>
        <dbReference type="ARBA" id="ARBA00023136"/>
    </source>
</evidence>
<evidence type="ECO:0000256" key="6">
    <source>
        <dbReference type="SAM" id="Phobius"/>
    </source>
</evidence>
<accession>A0A4V5NG34</accession>
<dbReference type="GO" id="GO:0016020">
    <property type="term" value="C:membrane"/>
    <property type="evidence" value="ECO:0007669"/>
    <property type="project" value="UniProtKB-SubCell"/>
</dbReference>
<evidence type="ECO:0000256" key="2">
    <source>
        <dbReference type="ARBA" id="ARBA00022692"/>
    </source>
</evidence>
<dbReference type="Proteomes" id="UP000309340">
    <property type="component" value="Unassembled WGS sequence"/>
</dbReference>
<evidence type="ECO:0000256" key="1">
    <source>
        <dbReference type="ARBA" id="ARBA00004141"/>
    </source>
</evidence>
<evidence type="ECO:0000313" key="8">
    <source>
        <dbReference type="EMBL" id="TKA72549.1"/>
    </source>
</evidence>